<gene>
    <name evidence="2" type="ORF">CSSPJE1EN1_LOCUS13047</name>
</gene>
<name>A0ABP0WME6_9BRYO</name>
<dbReference type="Proteomes" id="UP001497444">
    <property type="component" value="Chromosome 19"/>
</dbReference>
<protein>
    <recommendedName>
        <fullName evidence="1">G domain-containing protein</fullName>
    </recommendedName>
</protein>
<feature type="domain" description="G" evidence="1">
    <location>
        <begin position="7"/>
        <end position="67"/>
    </location>
</feature>
<accession>A0ABP0WME6</accession>
<reference evidence="2" key="1">
    <citation type="submission" date="2024-02" db="EMBL/GenBank/DDBJ databases">
        <authorList>
            <consortium name="ELIXIR-Norway"/>
            <consortium name="Elixir Norway"/>
        </authorList>
    </citation>
    <scope>NUCLEOTIDE SEQUENCE</scope>
</reference>
<dbReference type="Pfam" id="PF01926">
    <property type="entry name" value="MMR_HSR1"/>
    <property type="match status" value="1"/>
</dbReference>
<dbReference type="InterPro" id="IPR027417">
    <property type="entry name" value="P-loop_NTPase"/>
</dbReference>
<dbReference type="EMBL" id="OZ020114">
    <property type="protein sequence ID" value="CAK9267569.1"/>
    <property type="molecule type" value="Genomic_DNA"/>
</dbReference>
<dbReference type="InterPro" id="IPR006073">
    <property type="entry name" value="GTP-bd"/>
</dbReference>
<evidence type="ECO:0000259" key="1">
    <source>
        <dbReference type="Pfam" id="PF01926"/>
    </source>
</evidence>
<evidence type="ECO:0000313" key="2">
    <source>
        <dbReference type="EMBL" id="CAK9267569.1"/>
    </source>
</evidence>
<keyword evidence="3" id="KW-1185">Reference proteome</keyword>
<proteinExistence type="predicted"/>
<sequence length="85" mass="9257">MASCKTKILLFGRTGSGKSTIANMMIKGNLDSPLLFETSSGVRGKTISFQKKENDKYMVVDTVGFGETPQVTSSTLNNVEIHLQK</sequence>
<dbReference type="Gene3D" id="3.40.50.300">
    <property type="entry name" value="P-loop containing nucleotide triphosphate hydrolases"/>
    <property type="match status" value="1"/>
</dbReference>
<organism evidence="2 3">
    <name type="scientific">Sphagnum jensenii</name>
    <dbReference type="NCBI Taxonomy" id="128206"/>
    <lineage>
        <taxon>Eukaryota</taxon>
        <taxon>Viridiplantae</taxon>
        <taxon>Streptophyta</taxon>
        <taxon>Embryophyta</taxon>
        <taxon>Bryophyta</taxon>
        <taxon>Sphagnophytina</taxon>
        <taxon>Sphagnopsida</taxon>
        <taxon>Sphagnales</taxon>
        <taxon>Sphagnaceae</taxon>
        <taxon>Sphagnum</taxon>
    </lineage>
</organism>
<evidence type="ECO:0000313" key="3">
    <source>
        <dbReference type="Proteomes" id="UP001497444"/>
    </source>
</evidence>
<dbReference type="SUPFAM" id="SSF52540">
    <property type="entry name" value="P-loop containing nucleoside triphosphate hydrolases"/>
    <property type="match status" value="1"/>
</dbReference>